<proteinExistence type="inferred from homology"/>
<sequence length="580" mass="62253">MALVVPLLPTALFPRAVAHQRVPSPHRAAPPVACAELPLSDWRAAFHTQPEEFLSAAVRVRGAAPLELRAGVFYKNGPARFARGGTEYAHWLDGDGYVTSLRLLADGTALWSGRYVATEAYAAEAAADEVLLRTTFGTALPGGVARNCLRLRLKSPANTAVVAMPGSGALLALWEAGPPYELDAESLACRGPSDLGGRLALSPTHGALPATTQLPWLDALLERAGWLCDACAAHPRADPAGATVFWSWRQRLLGRPAIEVALHQLPHRPAPSGEACTRRAVLRDVPFAPHDMALGGRYAAFITCCTSVAILPFIAGLKGPAQCTTFDGAALAAGEGSKLHLIPRREADGSGAAVFNIGEPFHAVHHANAWESDLGHPLVHVVSTCWPPAAVRRMGRSGQDLLGSWAELRGGNFEGVPTTNLVWFTLNVSSGVVEHRILANGAQLDHPKVHPNWETRECRFVWATMGRRDDGGSDDATPSAPQSFACVDLHSNTVVDSWYAGRRRLVDEATIVPRLTYDDNRHCDGERDAWLIAPIFDGSTRKSTYVVLDAANLAAGPVCEVELPTFIPWGLHGSWVLDPK</sequence>
<comment type="cofactor">
    <cofactor evidence="5">
        <name>Fe(2+)</name>
        <dbReference type="ChEBI" id="CHEBI:29033"/>
    </cofactor>
    <text evidence="5">Binds 1 Fe(2+) ion per subunit.</text>
</comment>
<dbReference type="Proteomes" id="UP001515480">
    <property type="component" value="Unassembled WGS sequence"/>
</dbReference>
<protein>
    <recommendedName>
        <fullName evidence="8">Carotenoid oxygenase</fullName>
    </recommendedName>
</protein>
<feature type="binding site" evidence="5">
    <location>
        <position position="365"/>
    </location>
    <ligand>
        <name>Fe cation</name>
        <dbReference type="ChEBI" id="CHEBI:24875"/>
        <note>catalytic</note>
    </ligand>
</feature>
<organism evidence="6 7">
    <name type="scientific">Prymnesium parvum</name>
    <name type="common">Toxic golden alga</name>
    <dbReference type="NCBI Taxonomy" id="97485"/>
    <lineage>
        <taxon>Eukaryota</taxon>
        <taxon>Haptista</taxon>
        <taxon>Haptophyta</taxon>
        <taxon>Prymnesiophyceae</taxon>
        <taxon>Prymnesiales</taxon>
        <taxon>Prymnesiaceae</taxon>
        <taxon>Prymnesium</taxon>
    </lineage>
</organism>
<keyword evidence="2 5" id="KW-0479">Metal-binding</keyword>
<feature type="binding site" evidence="5">
    <location>
        <position position="290"/>
    </location>
    <ligand>
        <name>Fe cation</name>
        <dbReference type="ChEBI" id="CHEBI:24875"/>
        <note>catalytic</note>
    </ligand>
</feature>
<dbReference type="AlphaFoldDB" id="A0AB34JQT6"/>
<dbReference type="Pfam" id="PF03055">
    <property type="entry name" value="RPE65"/>
    <property type="match status" value="1"/>
</dbReference>
<dbReference type="EMBL" id="JBGBPQ010000005">
    <property type="protein sequence ID" value="KAL1524418.1"/>
    <property type="molecule type" value="Genomic_DNA"/>
</dbReference>
<dbReference type="GO" id="GO:0016121">
    <property type="term" value="P:carotene catabolic process"/>
    <property type="evidence" value="ECO:0007669"/>
    <property type="project" value="TreeGrafter"/>
</dbReference>
<evidence type="ECO:0000256" key="4">
    <source>
        <dbReference type="ARBA" id="ARBA00023004"/>
    </source>
</evidence>
<accession>A0AB34JQT6</accession>
<evidence type="ECO:0000313" key="7">
    <source>
        <dbReference type="Proteomes" id="UP001515480"/>
    </source>
</evidence>
<gene>
    <name evidence="6" type="ORF">AB1Y20_019313</name>
</gene>
<dbReference type="GO" id="GO:0010436">
    <property type="term" value="F:carotenoid dioxygenase activity"/>
    <property type="evidence" value="ECO:0007669"/>
    <property type="project" value="TreeGrafter"/>
</dbReference>
<comment type="caution">
    <text evidence="6">The sequence shown here is derived from an EMBL/GenBank/DDBJ whole genome shotgun (WGS) entry which is preliminary data.</text>
</comment>
<dbReference type="PANTHER" id="PTHR10543:SF89">
    <property type="entry name" value="CAROTENOID 9,10(9',10')-CLEAVAGE DIOXYGENASE 1"/>
    <property type="match status" value="1"/>
</dbReference>
<evidence type="ECO:0000256" key="5">
    <source>
        <dbReference type="PIRSR" id="PIRSR604294-1"/>
    </source>
</evidence>
<feature type="binding site" evidence="5">
    <location>
        <position position="234"/>
    </location>
    <ligand>
        <name>Fe cation</name>
        <dbReference type="ChEBI" id="CHEBI:24875"/>
        <note>catalytic</note>
    </ligand>
</feature>
<evidence type="ECO:0000313" key="6">
    <source>
        <dbReference type="EMBL" id="KAL1524418.1"/>
    </source>
</evidence>
<evidence type="ECO:0000256" key="2">
    <source>
        <dbReference type="ARBA" id="ARBA00022723"/>
    </source>
</evidence>
<dbReference type="PANTHER" id="PTHR10543">
    <property type="entry name" value="BETA-CAROTENE DIOXYGENASE"/>
    <property type="match status" value="1"/>
</dbReference>
<evidence type="ECO:0000256" key="1">
    <source>
        <dbReference type="ARBA" id="ARBA00006787"/>
    </source>
</evidence>
<name>A0AB34JQT6_PRYPA</name>
<evidence type="ECO:0008006" key="8">
    <source>
        <dbReference type="Google" id="ProtNLM"/>
    </source>
</evidence>
<keyword evidence="7" id="KW-1185">Reference proteome</keyword>
<feature type="binding site" evidence="5">
    <location>
        <position position="572"/>
    </location>
    <ligand>
        <name>Fe cation</name>
        <dbReference type="ChEBI" id="CHEBI:24875"/>
        <note>catalytic</note>
    </ligand>
</feature>
<dbReference type="InterPro" id="IPR004294">
    <property type="entry name" value="Carotenoid_Oase"/>
</dbReference>
<reference evidence="6 7" key="1">
    <citation type="journal article" date="2024" name="Science">
        <title>Giant polyketide synthase enzymes in the biosynthesis of giant marine polyether toxins.</title>
        <authorList>
            <person name="Fallon T.R."/>
            <person name="Shende V.V."/>
            <person name="Wierzbicki I.H."/>
            <person name="Pendleton A.L."/>
            <person name="Watervoot N.F."/>
            <person name="Auber R.P."/>
            <person name="Gonzalez D.J."/>
            <person name="Wisecaver J.H."/>
            <person name="Moore B.S."/>
        </authorList>
    </citation>
    <scope>NUCLEOTIDE SEQUENCE [LARGE SCALE GENOMIC DNA]</scope>
    <source>
        <strain evidence="6 7">12B1</strain>
    </source>
</reference>
<keyword evidence="3" id="KW-0560">Oxidoreductase</keyword>
<dbReference type="GO" id="GO:0046872">
    <property type="term" value="F:metal ion binding"/>
    <property type="evidence" value="ECO:0007669"/>
    <property type="project" value="UniProtKB-KW"/>
</dbReference>
<evidence type="ECO:0000256" key="3">
    <source>
        <dbReference type="ARBA" id="ARBA00023002"/>
    </source>
</evidence>
<keyword evidence="4 5" id="KW-0408">Iron</keyword>
<comment type="similarity">
    <text evidence="1">Belongs to the carotenoid oxygenase family.</text>
</comment>